<reference evidence="2" key="1">
    <citation type="journal article" date="2023" name="Science">
        <title>Genome structures resolve the early diversification of teleost fishes.</title>
        <authorList>
            <person name="Parey E."/>
            <person name="Louis A."/>
            <person name="Montfort J."/>
            <person name="Bouchez O."/>
            <person name="Roques C."/>
            <person name="Iampietro C."/>
            <person name="Lluch J."/>
            <person name="Castinel A."/>
            <person name="Donnadieu C."/>
            <person name="Desvignes T."/>
            <person name="Floi Bucao C."/>
            <person name="Jouanno E."/>
            <person name="Wen M."/>
            <person name="Mejri S."/>
            <person name="Dirks R."/>
            <person name="Jansen H."/>
            <person name="Henkel C."/>
            <person name="Chen W.J."/>
            <person name="Zahm M."/>
            <person name="Cabau C."/>
            <person name="Klopp C."/>
            <person name="Thompson A.W."/>
            <person name="Robinson-Rechavi M."/>
            <person name="Braasch I."/>
            <person name="Lecointre G."/>
            <person name="Bobe J."/>
            <person name="Postlethwait J.H."/>
            <person name="Berthelot C."/>
            <person name="Roest Crollius H."/>
            <person name="Guiguen Y."/>
        </authorList>
    </citation>
    <scope>NUCLEOTIDE SEQUENCE</scope>
    <source>
        <strain evidence="2">WJC10195</strain>
    </source>
</reference>
<gene>
    <name evidence="2" type="ORF">SKAU_G00035890</name>
</gene>
<dbReference type="Proteomes" id="UP001152622">
    <property type="component" value="Chromosome 1"/>
</dbReference>
<protein>
    <submittedName>
        <fullName evidence="2">Uncharacterized protein</fullName>
    </submittedName>
</protein>
<evidence type="ECO:0000256" key="1">
    <source>
        <dbReference type="SAM" id="MobiDB-lite"/>
    </source>
</evidence>
<evidence type="ECO:0000313" key="2">
    <source>
        <dbReference type="EMBL" id="KAJ8382811.1"/>
    </source>
</evidence>
<sequence>MPGHPMVGCDGSINTWIIPLVSEVLSAAQFAHIAPAKPCLPRLNSPLNPPRRPLVKLRGKDASDVISQPRAGSPTPVLTDECERSKTLTGSASVNGNNNRGMQTAVFLFVPAPAKSLPSPHHEKKLFYKPILFPSSIHGRSDG</sequence>
<keyword evidence="3" id="KW-1185">Reference proteome</keyword>
<evidence type="ECO:0000313" key="3">
    <source>
        <dbReference type="Proteomes" id="UP001152622"/>
    </source>
</evidence>
<dbReference type="EMBL" id="JAINUF010000001">
    <property type="protein sequence ID" value="KAJ8382811.1"/>
    <property type="molecule type" value="Genomic_DNA"/>
</dbReference>
<organism evidence="2 3">
    <name type="scientific">Synaphobranchus kaupii</name>
    <name type="common">Kaup's arrowtooth eel</name>
    <dbReference type="NCBI Taxonomy" id="118154"/>
    <lineage>
        <taxon>Eukaryota</taxon>
        <taxon>Metazoa</taxon>
        <taxon>Chordata</taxon>
        <taxon>Craniata</taxon>
        <taxon>Vertebrata</taxon>
        <taxon>Euteleostomi</taxon>
        <taxon>Actinopterygii</taxon>
        <taxon>Neopterygii</taxon>
        <taxon>Teleostei</taxon>
        <taxon>Anguilliformes</taxon>
        <taxon>Synaphobranchidae</taxon>
        <taxon>Synaphobranchus</taxon>
    </lineage>
</organism>
<dbReference type="AlphaFoldDB" id="A0A9Q1JDM5"/>
<name>A0A9Q1JDM5_SYNKA</name>
<accession>A0A9Q1JDM5</accession>
<feature type="region of interest" description="Disordered" evidence="1">
    <location>
        <begin position="58"/>
        <end position="82"/>
    </location>
</feature>
<comment type="caution">
    <text evidence="2">The sequence shown here is derived from an EMBL/GenBank/DDBJ whole genome shotgun (WGS) entry which is preliminary data.</text>
</comment>
<proteinExistence type="predicted"/>